<evidence type="ECO:0000259" key="2">
    <source>
        <dbReference type="Pfam" id="PF01609"/>
    </source>
</evidence>
<dbReference type="Proteomes" id="UP000297244">
    <property type="component" value="Unassembled WGS sequence"/>
</dbReference>
<evidence type="ECO:0000313" key="3">
    <source>
        <dbReference type="EMBL" id="TFU13979.1"/>
    </source>
</evidence>
<name>A0ABY2K6S4_9DEIN</name>
<organism evidence="3 4">
    <name type="scientific">Thermus tengchongensis</name>
    <dbReference type="NCBI Taxonomy" id="1214928"/>
    <lineage>
        <taxon>Bacteria</taxon>
        <taxon>Thermotogati</taxon>
        <taxon>Deinococcota</taxon>
        <taxon>Deinococci</taxon>
        <taxon>Thermales</taxon>
        <taxon>Thermaceae</taxon>
        <taxon>Thermus</taxon>
    </lineage>
</organism>
<sequence length="241" mass="26267">MFWKTALSGVPCPMTCPTGPPSTTTSASGRKVSRRLACKGLGEGSSGPGPAGPGKRKAVCLSQRPGGGGPIGEDHGKGGPRGNDGAKRVKGRKRQVVVDTGGRMLRAYVHPANEHDKWGGKAVLEGMDLGLWPRVKKVYGDWGYRGLRGFLEALGLELEVVAHPYAGVRGVWVREGEEVPELPRVEGFKPLPKRWVVERTFAWLGRNRRLSKDYEQHPSVSEAWLYLGMLRLLVKRLARAA</sequence>
<dbReference type="EMBL" id="SKBL01000047">
    <property type="protein sequence ID" value="TFU13979.1"/>
    <property type="molecule type" value="Genomic_DNA"/>
</dbReference>
<dbReference type="Pfam" id="PF01609">
    <property type="entry name" value="DDE_Tnp_1"/>
    <property type="match status" value="1"/>
</dbReference>
<keyword evidence="4" id="KW-1185">Reference proteome</keyword>
<dbReference type="PANTHER" id="PTHR30007:SF0">
    <property type="entry name" value="TRANSPOSASE"/>
    <property type="match status" value="1"/>
</dbReference>
<evidence type="ECO:0000256" key="1">
    <source>
        <dbReference type="SAM" id="MobiDB-lite"/>
    </source>
</evidence>
<feature type="region of interest" description="Disordered" evidence="1">
    <location>
        <begin position="38"/>
        <end position="92"/>
    </location>
</feature>
<comment type="caution">
    <text evidence="3">The sequence shown here is derived from an EMBL/GenBank/DDBJ whole genome shotgun (WGS) entry which is preliminary data.</text>
</comment>
<proteinExistence type="predicted"/>
<protein>
    <submittedName>
        <fullName evidence="3">IS4/IS5 family transposase</fullName>
    </submittedName>
</protein>
<evidence type="ECO:0000313" key="4">
    <source>
        <dbReference type="Proteomes" id="UP000297244"/>
    </source>
</evidence>
<accession>A0ABY2K6S4</accession>
<feature type="domain" description="Transposase IS4-like" evidence="2">
    <location>
        <begin position="74"/>
        <end position="230"/>
    </location>
</feature>
<dbReference type="PANTHER" id="PTHR30007">
    <property type="entry name" value="PHP DOMAIN PROTEIN"/>
    <property type="match status" value="1"/>
</dbReference>
<reference evidence="3 4" key="1">
    <citation type="submission" date="2019-03" db="EMBL/GenBank/DDBJ databases">
        <title>Thermus tengchongensis species for the arsenic transformation mechanism.</title>
        <authorList>
            <person name="Yuan G.C."/>
        </authorList>
    </citation>
    <scope>NUCLEOTIDE SEQUENCE [LARGE SCALE GENOMIC DNA]</scope>
    <source>
        <strain evidence="3 4">15Y</strain>
    </source>
</reference>
<dbReference type="InterPro" id="IPR002559">
    <property type="entry name" value="Transposase_11"/>
</dbReference>
<gene>
    <name evidence="3" type="ORF">E0489_13210</name>
</gene>